<protein>
    <submittedName>
        <fullName evidence="1">Uncharacterized protein</fullName>
    </submittedName>
</protein>
<name>A0AB34K6Z9_PRYPA</name>
<evidence type="ECO:0000313" key="2">
    <source>
        <dbReference type="Proteomes" id="UP001515480"/>
    </source>
</evidence>
<evidence type="ECO:0000313" key="1">
    <source>
        <dbReference type="EMBL" id="KAL1529895.1"/>
    </source>
</evidence>
<dbReference type="AlphaFoldDB" id="A0AB34K6Z9"/>
<proteinExistence type="predicted"/>
<dbReference type="Proteomes" id="UP001515480">
    <property type="component" value="Unassembled WGS sequence"/>
</dbReference>
<reference evidence="1 2" key="1">
    <citation type="journal article" date="2024" name="Science">
        <title>Giant polyketide synthase enzymes in the biosynthesis of giant marine polyether toxins.</title>
        <authorList>
            <person name="Fallon T.R."/>
            <person name="Shende V.V."/>
            <person name="Wierzbicki I.H."/>
            <person name="Pendleton A.L."/>
            <person name="Watervoot N.F."/>
            <person name="Auber R.P."/>
            <person name="Gonzalez D.J."/>
            <person name="Wisecaver J.H."/>
            <person name="Moore B.S."/>
        </authorList>
    </citation>
    <scope>NUCLEOTIDE SEQUENCE [LARGE SCALE GENOMIC DNA]</scope>
    <source>
        <strain evidence="1 2">12B1</strain>
    </source>
</reference>
<accession>A0AB34K6Z9</accession>
<organism evidence="1 2">
    <name type="scientific">Prymnesium parvum</name>
    <name type="common">Toxic golden alga</name>
    <dbReference type="NCBI Taxonomy" id="97485"/>
    <lineage>
        <taxon>Eukaryota</taxon>
        <taxon>Haptista</taxon>
        <taxon>Haptophyta</taxon>
        <taxon>Prymnesiophyceae</taxon>
        <taxon>Prymnesiales</taxon>
        <taxon>Prymnesiaceae</taxon>
        <taxon>Prymnesium</taxon>
    </lineage>
</organism>
<keyword evidence="2" id="KW-1185">Reference proteome</keyword>
<sequence>MRNSCASCCVREANCSPTWVQNWWTNSCGEHELHWPLHSTRSSACVALHSCSSAARPPSTCAFHLGVSCTPRGGEDLDRAELHRRGGAQEVSEEGAEAGAVRERLHDGVDVAGVPQVGEPGGAADERRVRALRVRDLAVARRAAERPALRLPNLLAQRAEARGLVVEEPVVYARVEAA</sequence>
<dbReference type="EMBL" id="JBGBPQ010000001">
    <property type="protein sequence ID" value="KAL1529895.1"/>
    <property type="molecule type" value="Genomic_DNA"/>
</dbReference>
<gene>
    <name evidence="1" type="ORF">AB1Y20_000823</name>
</gene>
<comment type="caution">
    <text evidence="1">The sequence shown here is derived from an EMBL/GenBank/DDBJ whole genome shotgun (WGS) entry which is preliminary data.</text>
</comment>